<dbReference type="Proteomes" id="UP001586593">
    <property type="component" value="Unassembled WGS sequence"/>
</dbReference>
<evidence type="ECO:0000313" key="2">
    <source>
        <dbReference type="Proteomes" id="UP001586593"/>
    </source>
</evidence>
<comment type="caution">
    <text evidence="1">The sequence shown here is derived from an EMBL/GenBank/DDBJ whole genome shotgun (WGS) entry which is preliminary data.</text>
</comment>
<sequence>MVTATTGSQFGLTMANATRQAPRCLLLLFRRGRTLVLRCARLYVSVRESFNSACLSRGVHYTTQLATYIAGYTQSEFSFELQSTPDIPF</sequence>
<dbReference type="EMBL" id="JAZHXJ010000001">
    <property type="protein sequence ID" value="KAL1884308.1"/>
    <property type="molecule type" value="Genomic_DNA"/>
</dbReference>
<evidence type="ECO:0000313" key="1">
    <source>
        <dbReference type="EMBL" id="KAL1884308.1"/>
    </source>
</evidence>
<organism evidence="1 2">
    <name type="scientific">Phialemonium thermophilum</name>
    <dbReference type="NCBI Taxonomy" id="223376"/>
    <lineage>
        <taxon>Eukaryota</taxon>
        <taxon>Fungi</taxon>
        <taxon>Dikarya</taxon>
        <taxon>Ascomycota</taxon>
        <taxon>Pezizomycotina</taxon>
        <taxon>Sordariomycetes</taxon>
        <taxon>Sordariomycetidae</taxon>
        <taxon>Cephalothecales</taxon>
        <taxon>Cephalothecaceae</taxon>
        <taxon>Phialemonium</taxon>
    </lineage>
</organism>
<gene>
    <name evidence="1" type="ORF">VTK73DRAFT_2</name>
</gene>
<accession>A0ABR3Y951</accession>
<proteinExistence type="predicted"/>
<keyword evidence="2" id="KW-1185">Reference proteome</keyword>
<protein>
    <submittedName>
        <fullName evidence="1">Uncharacterized protein</fullName>
    </submittedName>
</protein>
<reference evidence="1 2" key="1">
    <citation type="journal article" date="2024" name="Commun. Biol.">
        <title>Comparative genomic analysis of thermophilic fungi reveals convergent evolutionary adaptations and gene losses.</title>
        <authorList>
            <person name="Steindorff A.S."/>
            <person name="Aguilar-Pontes M.V."/>
            <person name="Robinson A.J."/>
            <person name="Andreopoulos B."/>
            <person name="LaButti K."/>
            <person name="Kuo A."/>
            <person name="Mondo S."/>
            <person name="Riley R."/>
            <person name="Otillar R."/>
            <person name="Haridas S."/>
            <person name="Lipzen A."/>
            <person name="Grimwood J."/>
            <person name="Schmutz J."/>
            <person name="Clum A."/>
            <person name="Reid I.D."/>
            <person name="Moisan M.C."/>
            <person name="Butler G."/>
            <person name="Nguyen T.T.M."/>
            <person name="Dewar K."/>
            <person name="Conant G."/>
            <person name="Drula E."/>
            <person name="Henrissat B."/>
            <person name="Hansel C."/>
            <person name="Singer S."/>
            <person name="Hutchinson M.I."/>
            <person name="de Vries R.P."/>
            <person name="Natvig D.O."/>
            <person name="Powell A.J."/>
            <person name="Tsang A."/>
            <person name="Grigoriev I.V."/>
        </authorList>
    </citation>
    <scope>NUCLEOTIDE SEQUENCE [LARGE SCALE GENOMIC DNA]</scope>
    <source>
        <strain evidence="1 2">ATCC 24622</strain>
    </source>
</reference>
<name>A0ABR3Y951_9PEZI</name>